<sequence length="120" mass="13720">MVGEGSKKKPLEEPSHQNQCLNLRIKSQDGGVAHFKVKSNTVMKEIFMAYAKSKQILEYKTFRFLFNGKRLYNKKTVNESGLKNGDEIDAMMYQHGGGHVCCVFETITTTNSVYFHELCF</sequence>
<keyword evidence="1" id="KW-0539">Nucleus</keyword>
<evidence type="ECO:0000256" key="1">
    <source>
        <dbReference type="RuleBase" id="RU361190"/>
    </source>
</evidence>
<dbReference type="GO" id="GO:0031386">
    <property type="term" value="F:protein tag activity"/>
    <property type="evidence" value="ECO:0000318"/>
    <property type="project" value="GO_Central"/>
</dbReference>
<feature type="domain" description="Ubiquitin-like" evidence="2">
    <location>
        <begin position="21"/>
        <end position="97"/>
    </location>
</feature>
<dbReference type="GO" id="GO:0044389">
    <property type="term" value="F:ubiquitin-like protein ligase binding"/>
    <property type="evidence" value="ECO:0000318"/>
    <property type="project" value="GO_Central"/>
</dbReference>
<dbReference type="SMART" id="SM00213">
    <property type="entry name" value="UBQ"/>
    <property type="match status" value="1"/>
</dbReference>
<dbReference type="RefSeq" id="XP_016489554.1">
    <property type="nucleotide sequence ID" value="XM_016634068.1"/>
</dbReference>
<evidence type="ECO:0000259" key="2">
    <source>
        <dbReference type="PROSITE" id="PS50053"/>
    </source>
</evidence>
<dbReference type="STRING" id="4097.A0A1S4BL05"/>
<dbReference type="SUPFAM" id="SSF54236">
    <property type="entry name" value="Ubiquitin-like"/>
    <property type="match status" value="1"/>
</dbReference>
<name>A0A1S4BL05_TOBAC</name>
<protein>
    <recommendedName>
        <fullName evidence="1">Small ubiquitin-related modifier</fullName>
        <shortName evidence="1">SUMO</shortName>
    </recommendedName>
</protein>
<dbReference type="GO" id="GO:0016925">
    <property type="term" value="P:protein sumoylation"/>
    <property type="evidence" value="ECO:0000318"/>
    <property type="project" value="GO_Central"/>
</dbReference>
<dbReference type="AlphaFoldDB" id="A0A1S4BL05"/>
<dbReference type="PANTHER" id="PTHR10562">
    <property type="entry name" value="SMALL UBIQUITIN-RELATED MODIFIER"/>
    <property type="match status" value="1"/>
</dbReference>
<dbReference type="KEGG" id="nta:107809432"/>
<comment type="similarity">
    <text evidence="1">Belongs to the ubiquitin family. SUMO subfamily.</text>
</comment>
<dbReference type="OrthoDB" id="442921at2759"/>
<proteinExistence type="inferred from homology"/>
<reference evidence="3" key="1">
    <citation type="submission" date="2025-08" db="UniProtKB">
        <authorList>
            <consortium name="RefSeq"/>
        </authorList>
    </citation>
    <scope>IDENTIFICATION</scope>
</reference>
<dbReference type="PROSITE" id="PS50053">
    <property type="entry name" value="UBIQUITIN_2"/>
    <property type="match status" value="1"/>
</dbReference>
<keyword evidence="1" id="KW-0833">Ubl conjugation pathway</keyword>
<accession>A0A1S4BL05</accession>
<evidence type="ECO:0000313" key="3">
    <source>
        <dbReference type="RefSeq" id="XP_016489554.1"/>
    </source>
</evidence>
<dbReference type="GO" id="GO:0005634">
    <property type="term" value="C:nucleus"/>
    <property type="evidence" value="ECO:0000318"/>
    <property type="project" value="GO_Central"/>
</dbReference>
<comment type="subcellular location">
    <subcellularLocation>
        <location evidence="1">Nucleus</location>
    </subcellularLocation>
</comment>
<dbReference type="PaxDb" id="4097-A0A1S4BL05"/>
<dbReference type="OMA" id="IMKDIFM"/>
<dbReference type="Pfam" id="PF11976">
    <property type="entry name" value="Rad60-SLD"/>
    <property type="match status" value="1"/>
</dbReference>
<organism evidence="3">
    <name type="scientific">Nicotiana tabacum</name>
    <name type="common">Common tobacco</name>
    <dbReference type="NCBI Taxonomy" id="4097"/>
    <lineage>
        <taxon>Eukaryota</taxon>
        <taxon>Viridiplantae</taxon>
        <taxon>Streptophyta</taxon>
        <taxon>Embryophyta</taxon>
        <taxon>Tracheophyta</taxon>
        <taxon>Spermatophyta</taxon>
        <taxon>Magnoliopsida</taxon>
        <taxon>eudicotyledons</taxon>
        <taxon>Gunneridae</taxon>
        <taxon>Pentapetalae</taxon>
        <taxon>asterids</taxon>
        <taxon>lamiids</taxon>
        <taxon>Solanales</taxon>
        <taxon>Solanaceae</taxon>
        <taxon>Nicotianoideae</taxon>
        <taxon>Nicotianeae</taxon>
        <taxon>Nicotiana</taxon>
    </lineage>
</organism>
<dbReference type="InterPro" id="IPR029071">
    <property type="entry name" value="Ubiquitin-like_domsf"/>
</dbReference>
<dbReference type="InterPro" id="IPR000626">
    <property type="entry name" value="Ubiquitin-like_dom"/>
</dbReference>
<dbReference type="InterPro" id="IPR022617">
    <property type="entry name" value="Rad60/SUMO-like_dom"/>
</dbReference>
<gene>
    <name evidence="3" type="primary">LOC107809432</name>
</gene>
<dbReference type="Gene3D" id="3.10.20.90">
    <property type="entry name" value="Phosphatidylinositol 3-kinase Catalytic Subunit, Chain A, domain 1"/>
    <property type="match status" value="1"/>
</dbReference>